<organism evidence="1 2">
    <name type="scientific">Halobacterium hubeiense</name>
    <dbReference type="NCBI Taxonomy" id="1407499"/>
    <lineage>
        <taxon>Archaea</taxon>
        <taxon>Methanobacteriati</taxon>
        <taxon>Methanobacteriota</taxon>
        <taxon>Stenosarchaea group</taxon>
        <taxon>Halobacteria</taxon>
        <taxon>Halobacteriales</taxon>
        <taxon>Halobacteriaceae</taxon>
        <taxon>Halobacterium</taxon>
    </lineage>
</organism>
<name>A0A0U5ADX7_9EURY</name>
<dbReference type="Proteomes" id="UP000066737">
    <property type="component" value="Chromosome I"/>
</dbReference>
<dbReference type="RefSeq" id="WP_059056614.1">
    <property type="nucleotide sequence ID" value="NZ_LN831302.1"/>
</dbReference>
<keyword evidence="2" id="KW-1185">Reference proteome</keyword>
<evidence type="ECO:0000313" key="1">
    <source>
        <dbReference type="EMBL" id="CQH55130.1"/>
    </source>
</evidence>
<protein>
    <submittedName>
        <fullName evidence="1">Uncharacterized protein</fullName>
    </submittedName>
</protein>
<proteinExistence type="predicted"/>
<evidence type="ECO:0000313" key="2">
    <source>
        <dbReference type="Proteomes" id="UP000066737"/>
    </source>
</evidence>
<dbReference type="GeneID" id="26658844"/>
<reference evidence="2" key="1">
    <citation type="journal article" date="2016" name="Environ. Microbiol.">
        <title>The complete genome of a viable archaeum isolated from 123-million-year-old rock salt.</title>
        <authorList>
            <person name="Jaakkola S.T."/>
            <person name="Pfeiffer F."/>
            <person name="Ravantti J.J."/>
            <person name="Guo Q."/>
            <person name="Liu Y."/>
            <person name="Chen X."/>
            <person name="Ma H."/>
            <person name="Yang C."/>
            <person name="Oksanen H.M."/>
            <person name="Bamford D.H."/>
        </authorList>
    </citation>
    <scope>NUCLEOTIDE SEQUENCE</scope>
    <source>
        <strain evidence="2">JI20-1</strain>
    </source>
</reference>
<sequence length="135" mass="15727">MPQPLTKDEVKIFEEKEEKNEYWTECESEEKPFIAVVPVDQGYMAKYDMYTIGSDLSNVAADEARNLIEEWVEIYVEEITDDQFKREEITRHAGTTSGAIWPLDKPEAREVAADLSEIVYDESNWESIDPRDAWE</sequence>
<dbReference type="EMBL" id="LN831302">
    <property type="protein sequence ID" value="CQH55130.1"/>
    <property type="molecule type" value="Genomic_DNA"/>
</dbReference>
<gene>
    <name evidence="1" type="ORF">HHUB_2186</name>
</gene>
<accession>A0A0U5ADX7</accession>
<dbReference type="KEGG" id="hhb:Hhub_2186"/>
<dbReference type="AlphaFoldDB" id="A0A0U5ADX7"/>